<keyword evidence="3" id="KW-0560">Oxidoreductase</keyword>
<dbReference type="GO" id="GO:0042128">
    <property type="term" value="P:nitrate assimilation"/>
    <property type="evidence" value="ECO:0007669"/>
    <property type="project" value="UniProtKB-KW"/>
</dbReference>
<keyword evidence="1" id="KW-0001">2Fe-2S</keyword>
<proteinExistence type="predicted"/>
<dbReference type="PANTHER" id="PTHR21496:SF23">
    <property type="entry name" value="3-PHENYLPROPIONATE_CINNAMIC ACID DIOXYGENASE FERREDOXIN SUBUNIT"/>
    <property type="match status" value="1"/>
</dbReference>
<dbReference type="GO" id="GO:0046872">
    <property type="term" value="F:metal ion binding"/>
    <property type="evidence" value="ECO:0007669"/>
    <property type="project" value="UniProtKB-KW"/>
</dbReference>
<evidence type="ECO:0000313" key="8">
    <source>
        <dbReference type="EMBL" id="PUE65438.1"/>
    </source>
</evidence>
<gene>
    <name evidence="8" type="ORF">B0174_03695</name>
</gene>
<dbReference type="PROSITE" id="PS51296">
    <property type="entry name" value="RIESKE"/>
    <property type="match status" value="1"/>
</dbReference>
<dbReference type="InterPro" id="IPR012748">
    <property type="entry name" value="Rieske-like_NirD"/>
</dbReference>
<keyword evidence="4" id="KW-0408">Iron</keyword>
<evidence type="ECO:0000259" key="7">
    <source>
        <dbReference type="PROSITE" id="PS51296"/>
    </source>
</evidence>
<name>A0A363D260_9BACT</name>
<dbReference type="GO" id="GO:0008942">
    <property type="term" value="F:nitrite reductase [NAD(P)H] activity"/>
    <property type="evidence" value="ECO:0007669"/>
    <property type="project" value="InterPro"/>
</dbReference>
<sequence length="105" mass="11707">MSKVAKWYKITEVKNIPLMGSRKVAIEDIEIAIFKTRDGSIFAINNICPHKKGKLSEGLVHEKQVTCPLHNWEIDLQSGFALGNDSGCTAVYETKIEDGILFLSL</sequence>
<evidence type="ECO:0000256" key="3">
    <source>
        <dbReference type="ARBA" id="ARBA00023002"/>
    </source>
</evidence>
<evidence type="ECO:0000256" key="2">
    <source>
        <dbReference type="ARBA" id="ARBA00022723"/>
    </source>
</evidence>
<evidence type="ECO:0000256" key="4">
    <source>
        <dbReference type="ARBA" id="ARBA00023004"/>
    </source>
</evidence>
<evidence type="ECO:0000313" key="9">
    <source>
        <dbReference type="Proteomes" id="UP000251135"/>
    </source>
</evidence>
<evidence type="ECO:0000256" key="5">
    <source>
        <dbReference type="ARBA" id="ARBA00023014"/>
    </source>
</evidence>
<dbReference type="AlphaFoldDB" id="A0A363D260"/>
<protein>
    <submittedName>
        <fullName evidence="8">Nitrite reductase (NAD(P)H) small subunit</fullName>
    </submittedName>
</protein>
<dbReference type="OrthoDB" id="9800167at2"/>
<dbReference type="PANTHER" id="PTHR21496">
    <property type="entry name" value="FERREDOXIN-RELATED"/>
    <property type="match status" value="1"/>
</dbReference>
<feature type="domain" description="Rieske" evidence="7">
    <location>
        <begin position="7"/>
        <end position="103"/>
    </location>
</feature>
<comment type="caution">
    <text evidence="8">The sequence shown here is derived from an EMBL/GenBank/DDBJ whole genome shotgun (WGS) entry which is preliminary data.</text>
</comment>
<evidence type="ECO:0000256" key="1">
    <source>
        <dbReference type="ARBA" id="ARBA00022714"/>
    </source>
</evidence>
<organism evidence="8 9">
    <name type="scientific">Arcobacter caeni</name>
    <dbReference type="NCBI Taxonomy" id="1912877"/>
    <lineage>
        <taxon>Bacteria</taxon>
        <taxon>Pseudomonadati</taxon>
        <taxon>Campylobacterota</taxon>
        <taxon>Epsilonproteobacteria</taxon>
        <taxon>Campylobacterales</taxon>
        <taxon>Arcobacteraceae</taxon>
        <taxon>Arcobacter</taxon>
    </lineage>
</organism>
<keyword evidence="5" id="KW-0411">Iron-sulfur</keyword>
<keyword evidence="2" id="KW-0479">Metal-binding</keyword>
<accession>A0A363D260</accession>
<keyword evidence="6" id="KW-0534">Nitrate assimilation</keyword>
<evidence type="ECO:0000256" key="6">
    <source>
        <dbReference type="ARBA" id="ARBA00023063"/>
    </source>
</evidence>
<dbReference type="CDD" id="cd03530">
    <property type="entry name" value="Rieske_NirD_small_Bacillus"/>
    <property type="match status" value="1"/>
</dbReference>
<dbReference type="Proteomes" id="UP000251135">
    <property type="component" value="Unassembled WGS sequence"/>
</dbReference>
<dbReference type="GO" id="GO:0051537">
    <property type="term" value="F:2 iron, 2 sulfur cluster binding"/>
    <property type="evidence" value="ECO:0007669"/>
    <property type="project" value="UniProtKB-KW"/>
</dbReference>
<dbReference type="InterPro" id="IPR036922">
    <property type="entry name" value="Rieske_2Fe-2S_sf"/>
</dbReference>
<dbReference type="SUPFAM" id="SSF50022">
    <property type="entry name" value="ISP domain"/>
    <property type="match status" value="1"/>
</dbReference>
<reference evidence="8 9" key="1">
    <citation type="submission" date="2017-02" db="EMBL/GenBank/DDBJ databases">
        <title>Arcobacter caeni sp. nov, a new Arcobacter species isolated from reclaimed water.</title>
        <authorList>
            <person name="Figueras M.J."/>
            <person name="Perez-Cataluna A."/>
            <person name="Salas-Masso N."/>
        </authorList>
    </citation>
    <scope>NUCLEOTIDE SEQUENCE [LARGE SCALE GENOMIC DNA]</scope>
    <source>
        <strain evidence="8 9">RW17-10</strain>
    </source>
</reference>
<dbReference type="InterPro" id="IPR017941">
    <property type="entry name" value="Rieske_2Fe-2S"/>
</dbReference>
<dbReference type="RefSeq" id="WP_108558308.1">
    <property type="nucleotide sequence ID" value="NZ_MUXE01000004.1"/>
</dbReference>
<dbReference type="EMBL" id="MUXE01000004">
    <property type="protein sequence ID" value="PUE65438.1"/>
    <property type="molecule type" value="Genomic_DNA"/>
</dbReference>
<keyword evidence="9" id="KW-1185">Reference proteome</keyword>
<dbReference type="NCBIfam" id="TIGR02378">
    <property type="entry name" value="nirD_assim_sml"/>
    <property type="match status" value="1"/>
</dbReference>
<dbReference type="Gene3D" id="2.102.10.10">
    <property type="entry name" value="Rieske [2Fe-2S] iron-sulphur domain"/>
    <property type="match status" value="1"/>
</dbReference>
<dbReference type="Pfam" id="PF00355">
    <property type="entry name" value="Rieske"/>
    <property type="match status" value="1"/>
</dbReference>